<dbReference type="Proteomes" id="UP000652761">
    <property type="component" value="Unassembled WGS sequence"/>
</dbReference>
<gene>
    <name evidence="1" type="ORF">Taro_033838</name>
</gene>
<name>A0A843VW88_COLES</name>
<reference evidence="1" key="1">
    <citation type="submission" date="2017-07" db="EMBL/GenBank/DDBJ databases">
        <title>Taro Niue Genome Assembly and Annotation.</title>
        <authorList>
            <person name="Atibalentja N."/>
            <person name="Keating K."/>
            <person name="Fields C.J."/>
        </authorList>
    </citation>
    <scope>NUCLEOTIDE SEQUENCE</scope>
    <source>
        <strain evidence="1">Niue_2</strain>
        <tissue evidence="1">Leaf</tissue>
    </source>
</reference>
<keyword evidence="2" id="KW-1185">Reference proteome</keyword>
<evidence type="ECO:0000313" key="1">
    <source>
        <dbReference type="EMBL" id="MQM01089.1"/>
    </source>
</evidence>
<evidence type="ECO:0000313" key="2">
    <source>
        <dbReference type="Proteomes" id="UP000652761"/>
    </source>
</evidence>
<dbReference type="AlphaFoldDB" id="A0A843VW88"/>
<sequence length="205" mass="22386">MGDLAVGEEVRFYLNTCTADVPACMKPGGTIKTPLLHIVQTFPPLATTVVILIGTAELLLWELWRLLVVVAATALPGVGPDNSNCPVVAVLISMIKRRRIRSFCSLPVKRLSTDSPNLSTGACFPELQVAGLYTSIDKSLIAVDRSIQTSKLKFCLQPSVDRPFLAVDMYNPELNFCTLSCLNPCQNFILKAMEVILSFTLDVVI</sequence>
<organism evidence="1 2">
    <name type="scientific">Colocasia esculenta</name>
    <name type="common">Wild taro</name>
    <name type="synonym">Arum esculentum</name>
    <dbReference type="NCBI Taxonomy" id="4460"/>
    <lineage>
        <taxon>Eukaryota</taxon>
        <taxon>Viridiplantae</taxon>
        <taxon>Streptophyta</taxon>
        <taxon>Embryophyta</taxon>
        <taxon>Tracheophyta</taxon>
        <taxon>Spermatophyta</taxon>
        <taxon>Magnoliopsida</taxon>
        <taxon>Liliopsida</taxon>
        <taxon>Araceae</taxon>
        <taxon>Aroideae</taxon>
        <taxon>Colocasieae</taxon>
        <taxon>Colocasia</taxon>
    </lineage>
</organism>
<protein>
    <submittedName>
        <fullName evidence="1">Uncharacterized protein</fullName>
    </submittedName>
</protein>
<dbReference type="EMBL" id="NMUH01002618">
    <property type="protein sequence ID" value="MQM01089.1"/>
    <property type="molecule type" value="Genomic_DNA"/>
</dbReference>
<comment type="caution">
    <text evidence="1">The sequence shown here is derived from an EMBL/GenBank/DDBJ whole genome shotgun (WGS) entry which is preliminary data.</text>
</comment>
<proteinExistence type="predicted"/>
<accession>A0A843VW88</accession>